<reference evidence="3" key="2">
    <citation type="submission" date="2022-10" db="EMBL/GenBank/DDBJ databases">
        <authorList>
            <person name="Landa B."/>
            <person name="Arias-Giraldo L.F."/>
            <person name="Roman-Ecija M."/>
            <person name="Velasco-Amo M.P."/>
            <person name="De La Fuente L."/>
            <person name="Marco-Noales E."/>
            <person name="Moralejo E."/>
        </authorList>
    </citation>
    <scope>NUCLEOTIDE SEQUENCE</scope>
    <source>
        <strain evidence="3">CFBP8073</strain>
    </source>
</reference>
<gene>
    <name evidence="3" type="ORF">OK117_06775</name>
</gene>
<evidence type="ECO:0000259" key="2">
    <source>
        <dbReference type="SMART" id="SM00912"/>
    </source>
</evidence>
<dbReference type="InterPro" id="IPR008638">
    <property type="entry name" value="FhaB/CdiA-like_TPS"/>
</dbReference>
<dbReference type="InterPro" id="IPR025157">
    <property type="entry name" value="Hemagglutinin_rpt"/>
</dbReference>
<dbReference type="NCBIfam" id="TIGR01901">
    <property type="entry name" value="adhes_NPXG"/>
    <property type="match status" value="1"/>
</dbReference>
<sequence length="3475" mass="362823">MNKDLYRLIYNRALRLWQVASELATAPGGTPGPSPTAQRPARACLHPIPFALWLSLGWVSITGMATAQVVADPHAPGQQRPTILTAPNGAPLINIQTPSPAGVSRNTYQQFDITPQGAILNNARTPTQTHLAGTVQGNPWLAAGTAKIILNEVNSSTPSQLHGSMEVAGARAQLIIANPSGITCNGCGVINAHQLTLTTGTPIFNTRGALDHYRVQGGAIQIDGLGLDSRSADYTALIARTVQLNAGLWAHTLQTTTGPATVALDGHPTASLPAPPGDRPTVALDVSALGGMYAGKITLIGTEHGLGVRNAGQLSATSAPLTVTVDGLLENTGRLQSATDTQLNATAQVNNSGLISAAQTLSLHTPTTIDNRSGTLNAARLDITGTRLDNRGGHIQQTGLQPLTLQTQHLDNQDQGRLGVLDTPAPATPATPIVTAPISNAPPTVTAPPATDPTTSPVAPTVPHLAHGTLTLTQTIDNRGGHITAGGPINAILTDLDNRDGTAALNRLTLQGQRLDNQHGILTLATDATIHTHTLNNTAGQLHANGTLDLTADTFSNQNGQLLTTGPQNATLTIADLLDNQHGIIASAANLLTLKTDHLNNAAGQLHANGALDLTAQRFSNQNGQLLHTGSQNATLTIANLLDNQHGLVASAANALTLHTGHLNNDAGQFQTNGALDLTAQRFSNQHGQFLHNSPQSAHLRIDGQLDNQQGVLASNAAELTLETGQFNNDSGTLQQSGQGTLHIDAATLTGHGGTLTSQGALTLTGTHTDLSHATTTAQHITIHTDDLTTAGGHLTAYGEHTLQLNARTRIDNTAGTIATNGSLDLHTAALDNTGGTLHSTATGPHRLDITHTLTNTAGHLLLNGPTTLTTGTWTNTGGQLQITGPATLHATTLDNRGGILHTATGPLDLRVTGTINNQDNGILSSTAALTLTAASLHNQHGTLDAAGPAHLTLTGLLDNTAGLLQTAHTLWLTSAGLTNRSGTLTAAALTLDTQAHTLDNTSGRLGTTTGNLTLHTGLLDNTAGLLQTAATLTIDTGAAPLTNRDGGTLLAADTLDLHTTTLDNRGGTIDSQTATHLHTTTIDNTAAGQISSNGALQIDGTALTNTGGRLHSGGDTRLHLQDTLNNHDGRITAAGTLDITTTTLDNHSTPVVATPATQTRAPTGAPDNGLYATHIQIASTTLDNTAGTLSAAQNLTLTLRDTLTNTAGHLSAGATLDLTADHLSNHTGTLLSGASQTLHLRSLTGDGRLHAGNALTLTLQDSLDTAGTLSATGLLTLTTAGDLTNRGLIQAADLTAQARDITTTATGQLLTTGHTHLTATGTLNNSGHLQATDLTAQAHDITTTATGQLLTTGHTHLTATGTLNNSGHLQAADLTAQANTITTTGTFLATSHATLTATDTLTNSGLLQAPDLTAQARDITNTATGRLLTTGHTQLTATDTLTNSGLVHAGDLTVHARDITNTATGQLIASNLAQLTATATLTNRGLIDAFTTHLSAPTIDNLGTGRLYGDHIALQAHTLTNRDETSDGHTHTATIAARQRLDIGADTLRNTANAMILSDGDAAIGATLDNTLHATGIATLIDNRSATIDITGTLNITTTTLNNIRENVHIAHAPDVVTETPMHQPHWRKNEPNGGSGDFRLSSNYDAHDIYYLNPADILEDTPYITPDGQKIHRAIVRLTPQTSAYFYARGGLHASQAERRRLDLTARTGDSLVLYYTDRQDKQPNPDHVAAAATNDSAFIGLDAPQQNERLKIVPITYAPGDDRLTYDPTYGTCTDDCVRLVTWHDYTDPDHTLIDMRRGPNDVDDNERERHATRTTQQEILNLDAGAPALIQSGGTMRIDVGYLYNHYADLLAGGDQTIVGLPPHPTKETADDEHKYNRALLIDNRALQLSRTDTFQNISTTYRGKDSAPWSNESRTTPTRQIGGRITSGGHQNIQAEKVNNVTDSTHAPEPIQHVTYNPSTQTLTIADGHITVTDNPPSLHTVSLAGNGFSHGQELTYIPEKSITTPNAPIRDPAAPPAVTVTPTGPLTLPNNSLFTIHPDTATLITTDPRFTLGRPYTSADSQLHALGDHDTLHKRLGDGYYEQRLIREQIAQLTGRRRLDGYTDDDHQYSALLDAGVTVAKQHQLRPGIALSAEQLAQLTSDIVWLVEQDVQLPGGGTTRALVPRLYLRPRTGDLTPDGALLAAASTTINAHTLTNTGTIDARDLININTHIMDQQGGRLTADAINVHTTGDFTNLGGQFTARDFLKVKAEGNFFASSTLRDATTQGSRHHSVTELDQQASFKVTGPDAYLGLSSNQAMTQTGVAISNTGPDGYTSLNATGPLHLGTLNTHRSDTTQWDPRNSRHSRIDTEHGTSIRSAGDIQLNSGQDINLRAVTLHSTQGTVSALATGNVTITHGDTLQYTSQDNHSKRSGLLNSRTTTTHADQQQTQAMSSTLSGTKVLVKGNNITVTGSHLLSDAGTYMQAKGDLTLQAATNTTQSTYSEHTKQRGLIRNGGASLTLGNQSQRTDSTTTATTTTGSLIGATNGNVTLLAGGHYQQIGSDVLSPNGDIDIHAKKVDIIQAHHTSHTTQHTATRQSGLTVGLSTPLIAGAQTAQQMQHAAARSGDPRLHALAGLTTALGAKNTIDAVRQDPRALGGLNASLTLGRSTHDSTTTTTTTTAAGSNVNAGGNVRISATGDGEASTLTIQGSHVRGDNMTYLKADGDIALLAAANTTTSDRQSRGRSAGVGVAVNLGSSGTSAGLTAHASTSTGSGQSTDLTWTNSHVGGGNLLTIEAGGDLLMKGAIGTAKHVIADIAGNLTIQSLQDTHHYRSKDRSLGGSLTVGAGVSGSANLNNQTIRSDYASVTEQSGLFTGDGGYDITVGGQTHLIGGAITSNSTAIHNGLNTLDTGTLILQDIENHATYTATQVNLGGGYSRNGGTVGTDQQGHAATATQVPGTTLPTHNGLSAPPPSAMTASDSSHSTTYSGISQGALTIRDPAAQHALTGHTAAQTIAGLNRDILTDTATSNALTPIFDEQRINAGFDIVTALQRETGTFINNRAAETTQAQQALQAEHAKPADQRDPAHIAALQQRIQNNTTWELGGTGHTIVTALTLAAGQQVTGPATQMLQNAAVNYIQSLGAREIKDLADTLGSDTARSALQGLLGCAGAAAQGQACGAGAVGGAAAVVINSLLDRANGAEAASLSAEEKQHRTDLVTSLVAGITTAAGGDAAVSSAAARLETENNAAFIPVILGAVWLADKGITAYQAWQDIKAIRSGEKTLEQVALERGQDYVTSIVIGNLAKYGLKAAMIGGRWISGTAKEIANAEKEALRQIRNNPKGPDLTQKPPGQIMALQQKKRLDDVKSVIGRRSQKDTLVVGGIEVKAVPYDRNVPGGSNKSGTTKVFDSQALTDAQIKDYAQQLTGGVPLKQTSRPGVYTAKLSDGTKVTLRSVSSSDQVTKARWTIDIQDNPSLRGVTDQRVELKFR</sequence>
<dbReference type="GO" id="GO:0003824">
    <property type="term" value="F:catalytic activity"/>
    <property type="evidence" value="ECO:0007669"/>
    <property type="project" value="UniProtKB-ARBA"/>
</dbReference>
<feature type="compositionally biased region" description="Polar residues" evidence="1">
    <location>
        <begin position="2929"/>
        <end position="2952"/>
    </location>
</feature>
<feature type="region of interest" description="Disordered" evidence="1">
    <location>
        <begin position="2651"/>
        <end position="2672"/>
    </location>
</feature>
<dbReference type="NCBIfam" id="TIGR01731">
    <property type="entry name" value="fil_hemag_20aa"/>
    <property type="match status" value="29"/>
</dbReference>
<protein>
    <submittedName>
        <fullName evidence="3">Hemagglutinin repeat-containing protein</fullName>
    </submittedName>
</protein>
<dbReference type="SMART" id="SM00912">
    <property type="entry name" value="Haemagg_act"/>
    <property type="match status" value="1"/>
</dbReference>
<dbReference type="SUPFAM" id="SSF51126">
    <property type="entry name" value="Pectin lyase-like"/>
    <property type="match status" value="1"/>
</dbReference>
<proteinExistence type="predicted"/>
<dbReference type="InterPro" id="IPR010069">
    <property type="entry name" value="CdiA_FHA1_rpt"/>
</dbReference>
<dbReference type="Pfam" id="PF13332">
    <property type="entry name" value="Fil_haemagg_2"/>
    <property type="match status" value="3"/>
</dbReference>
<feature type="region of interest" description="Disordered" evidence="1">
    <location>
        <begin position="2501"/>
        <end position="2523"/>
    </location>
</feature>
<dbReference type="InterPro" id="IPR012334">
    <property type="entry name" value="Pectin_lyas_fold"/>
</dbReference>
<name>A0AAJ5QY92_XYLFS</name>
<feature type="compositionally biased region" description="Polar residues" evidence="1">
    <location>
        <begin position="2961"/>
        <end position="2974"/>
    </location>
</feature>
<feature type="region of interest" description="Disordered" evidence="1">
    <location>
        <begin position="1906"/>
        <end position="1932"/>
    </location>
</feature>
<dbReference type="Gene3D" id="2.160.20.10">
    <property type="entry name" value="Single-stranded right-handed beta-helix, Pectin lyase-like"/>
    <property type="match status" value="1"/>
</dbReference>
<feature type="compositionally biased region" description="Polar residues" evidence="1">
    <location>
        <begin position="1913"/>
        <end position="1924"/>
    </location>
</feature>
<dbReference type="Proteomes" id="UP001211513">
    <property type="component" value="Chromosome"/>
</dbReference>
<evidence type="ECO:0000256" key="1">
    <source>
        <dbReference type="SAM" id="MobiDB-lite"/>
    </source>
</evidence>
<evidence type="ECO:0000313" key="3">
    <source>
        <dbReference type="EMBL" id="WCF27367.1"/>
    </source>
</evidence>
<evidence type="ECO:0000313" key="4">
    <source>
        <dbReference type="Proteomes" id="UP001211513"/>
    </source>
</evidence>
<organism evidence="3 4">
    <name type="scientific">Xylella fastidiosa subsp. fastidiosa</name>
    <dbReference type="NCBI Taxonomy" id="644356"/>
    <lineage>
        <taxon>Bacteria</taxon>
        <taxon>Pseudomonadati</taxon>
        <taxon>Pseudomonadota</taxon>
        <taxon>Gammaproteobacteria</taxon>
        <taxon>Lysobacterales</taxon>
        <taxon>Lysobacteraceae</taxon>
        <taxon>Xylella</taxon>
    </lineage>
</organism>
<dbReference type="InterPro" id="IPR008619">
    <property type="entry name" value="Filamentous_hemagglutn_rpt"/>
</dbReference>
<feature type="region of interest" description="Disordered" evidence="1">
    <location>
        <begin position="2408"/>
        <end position="2431"/>
    </location>
</feature>
<reference evidence="3" key="1">
    <citation type="journal article" date="2022" name="Phytopathology">
        <title>Complete circularized genome resources of seven strains of Xylella fastidiosa subsp. fastidiosa using hybrid assembly reveals unknown plasmids.</title>
        <authorList>
            <person name="Velasco-Amo M.D.P."/>
            <person name="Arias-Giraldo L.F.F."/>
            <person name="Ecija M.R."/>
            <person name="De La Fuente L."/>
            <person name="Marco-Noales E."/>
            <person name="Moralejo E."/>
            <person name="Navas-Cort J.A."/>
            <person name="Landa B.B."/>
        </authorList>
    </citation>
    <scope>NUCLEOTIDE SEQUENCE</scope>
    <source>
        <strain evidence="3">CFBP8073</strain>
    </source>
</reference>
<feature type="region of interest" description="Disordered" evidence="1">
    <location>
        <begin position="2337"/>
        <end position="2361"/>
    </location>
</feature>
<feature type="domain" description="Filamentous haemagglutinin FhaB/tRNA nuclease CdiA-like TPS" evidence="2">
    <location>
        <begin position="87"/>
        <end position="207"/>
    </location>
</feature>
<feature type="region of interest" description="Disordered" evidence="1">
    <location>
        <begin position="2923"/>
        <end position="2974"/>
    </location>
</feature>
<dbReference type="InterPro" id="IPR024973">
    <property type="entry name" value="ESPR"/>
</dbReference>
<dbReference type="InterPro" id="IPR011050">
    <property type="entry name" value="Pectin_lyase_fold/virulence"/>
</dbReference>
<dbReference type="Pfam" id="PF05594">
    <property type="entry name" value="Fil_haemagg"/>
    <property type="match status" value="16"/>
</dbReference>
<feature type="compositionally biased region" description="Low complexity" evidence="1">
    <location>
        <begin position="2514"/>
        <end position="2523"/>
    </location>
</feature>
<feature type="compositionally biased region" description="Polar residues" evidence="1">
    <location>
        <begin position="2337"/>
        <end position="2346"/>
    </location>
</feature>
<dbReference type="Pfam" id="PF13018">
    <property type="entry name" value="ESPR"/>
    <property type="match status" value="1"/>
</dbReference>
<dbReference type="Pfam" id="PF05860">
    <property type="entry name" value="TPS"/>
    <property type="match status" value="1"/>
</dbReference>
<accession>A0AAJ5QY92</accession>
<dbReference type="EMBL" id="CP109886">
    <property type="protein sequence ID" value="WCF27367.1"/>
    <property type="molecule type" value="Genomic_DNA"/>
</dbReference>
<dbReference type="RefSeq" id="WP_272141555.1">
    <property type="nucleotide sequence ID" value="NZ_CP109886.1"/>
</dbReference>